<dbReference type="EMBL" id="CAFABG010000008">
    <property type="protein sequence ID" value="CAB4821472.1"/>
    <property type="molecule type" value="Genomic_DNA"/>
</dbReference>
<evidence type="ECO:0000313" key="1">
    <source>
        <dbReference type="EMBL" id="CAB4821472.1"/>
    </source>
</evidence>
<protein>
    <submittedName>
        <fullName evidence="1">Unannotated protein</fullName>
    </submittedName>
</protein>
<organism evidence="1">
    <name type="scientific">freshwater metagenome</name>
    <dbReference type="NCBI Taxonomy" id="449393"/>
    <lineage>
        <taxon>unclassified sequences</taxon>
        <taxon>metagenomes</taxon>
        <taxon>ecological metagenomes</taxon>
    </lineage>
</organism>
<dbReference type="AlphaFoldDB" id="A0A6J6ZIN9"/>
<reference evidence="1" key="1">
    <citation type="submission" date="2020-05" db="EMBL/GenBank/DDBJ databases">
        <authorList>
            <person name="Chiriac C."/>
            <person name="Salcher M."/>
            <person name="Ghai R."/>
            <person name="Kavagutti S V."/>
        </authorList>
    </citation>
    <scope>NUCLEOTIDE SEQUENCE</scope>
</reference>
<name>A0A6J6ZIN9_9ZZZZ</name>
<sequence>MALSSISSIAPSFFRICRDRPTTARSAWNCAKDDSRDRRARSRPNCAMRLIDMLYEGANDERSGYVRVDARPAAAAESTVGDHWITALPSISIPRRPARPVNCVYSPGVIGTCASPLNLTNFSKTTVRAGILIPSARVSVAKTALTKPR</sequence>
<gene>
    <name evidence="1" type="ORF">UFOPK3181_00238</name>
</gene>
<accession>A0A6J6ZIN9</accession>
<proteinExistence type="predicted"/>